<dbReference type="SUPFAM" id="SSF52799">
    <property type="entry name" value="(Phosphotyrosine protein) phosphatases II"/>
    <property type="match status" value="1"/>
</dbReference>
<proteinExistence type="inferred from homology"/>
<dbReference type="PROSITE" id="PS00383">
    <property type="entry name" value="TYR_PHOSPHATASE_1"/>
    <property type="match status" value="1"/>
</dbReference>
<gene>
    <name evidence="3" type="ORF">HLI28_10410</name>
</gene>
<reference evidence="3 4" key="1">
    <citation type="submission" date="2020-05" db="EMBL/GenBank/DDBJ databases">
        <title>Genome sequence of Isoptericola sp. JC619 isolated from Chilika lagoon, India.</title>
        <authorList>
            <person name="Kumar D."/>
            <person name="Appam K."/>
            <person name="Gandham S."/>
            <person name="Uppada J."/>
            <person name="Sasikala C."/>
            <person name="Venkata Ramana C."/>
        </authorList>
    </citation>
    <scope>NUCLEOTIDE SEQUENCE [LARGE SCALE GENOMIC DNA]</scope>
    <source>
        <strain evidence="3 4">JC619</strain>
    </source>
</reference>
<feature type="domain" description="Tyrosine specific protein phosphatases" evidence="2">
    <location>
        <begin position="118"/>
        <end position="192"/>
    </location>
</feature>
<name>A0A849JXA5_9MICO</name>
<dbReference type="Gene3D" id="3.90.190.10">
    <property type="entry name" value="Protein tyrosine phosphatase superfamily"/>
    <property type="match status" value="1"/>
</dbReference>
<dbReference type="PANTHER" id="PTHR31126">
    <property type="entry name" value="TYROSINE-PROTEIN PHOSPHATASE"/>
    <property type="match status" value="1"/>
</dbReference>
<dbReference type="InterPro" id="IPR029021">
    <property type="entry name" value="Prot-tyrosine_phosphatase-like"/>
</dbReference>
<dbReference type="PROSITE" id="PS50056">
    <property type="entry name" value="TYR_PHOSPHATASE_2"/>
    <property type="match status" value="1"/>
</dbReference>
<evidence type="ECO:0000256" key="1">
    <source>
        <dbReference type="ARBA" id="ARBA00009580"/>
    </source>
</evidence>
<dbReference type="AlphaFoldDB" id="A0A849JXA5"/>
<dbReference type="RefSeq" id="WP_171247459.1">
    <property type="nucleotide sequence ID" value="NZ_JABFAJ010000019.1"/>
</dbReference>
<dbReference type="InterPro" id="IPR016130">
    <property type="entry name" value="Tyr_Pase_AS"/>
</dbReference>
<accession>A0A849JXA5</accession>
<dbReference type="EMBL" id="JABFAJ010000019">
    <property type="protein sequence ID" value="NNU27952.1"/>
    <property type="molecule type" value="Genomic_DNA"/>
</dbReference>
<comment type="similarity">
    <text evidence="1">Belongs to the protein-tyrosine phosphatase family.</text>
</comment>
<keyword evidence="4" id="KW-1185">Reference proteome</keyword>
<dbReference type="InterPro" id="IPR026893">
    <property type="entry name" value="Tyr/Ser_Pase_IphP-type"/>
</dbReference>
<dbReference type="PANTHER" id="PTHR31126:SF1">
    <property type="entry name" value="TYROSINE SPECIFIC PROTEIN PHOSPHATASES DOMAIN-CONTAINING PROTEIN"/>
    <property type="match status" value="1"/>
</dbReference>
<comment type="caution">
    <text evidence="3">The sequence shown here is derived from an EMBL/GenBank/DDBJ whole genome shotgun (WGS) entry which is preliminary data.</text>
</comment>
<evidence type="ECO:0000313" key="4">
    <source>
        <dbReference type="Proteomes" id="UP000557204"/>
    </source>
</evidence>
<dbReference type="InterPro" id="IPR000387">
    <property type="entry name" value="Tyr_Pase_dom"/>
</dbReference>
<evidence type="ECO:0000313" key="3">
    <source>
        <dbReference type="EMBL" id="NNU27952.1"/>
    </source>
</evidence>
<protein>
    <submittedName>
        <fullName evidence="3">Tyrosine-protein phosphatase</fullName>
    </submittedName>
</protein>
<dbReference type="Proteomes" id="UP000557204">
    <property type="component" value="Unassembled WGS sequence"/>
</dbReference>
<dbReference type="Pfam" id="PF13350">
    <property type="entry name" value="Y_phosphatase3"/>
    <property type="match status" value="1"/>
</dbReference>
<evidence type="ECO:0000259" key="2">
    <source>
        <dbReference type="PROSITE" id="PS50056"/>
    </source>
</evidence>
<organism evidence="3 4">
    <name type="scientific">Isoptericola sediminis</name>
    <dbReference type="NCBI Taxonomy" id="2733572"/>
    <lineage>
        <taxon>Bacteria</taxon>
        <taxon>Bacillati</taxon>
        <taxon>Actinomycetota</taxon>
        <taxon>Actinomycetes</taxon>
        <taxon>Micrococcales</taxon>
        <taxon>Promicromonosporaceae</taxon>
        <taxon>Isoptericola</taxon>
    </lineage>
</organism>
<sequence length="260" mass="27994">MRDLPWDGCPNVRDLGGLVTPLSPTGRTLTGRVARGPRRERLTAAGWTAARAWGVRTVVDLRCADEVGPRDGDPVVPQAAHDGVTVVAAPTEDRADPEFRRTCFPILDSPEYWPHNWRILPDLVRTALEAVADARPGVLVHCSAGRDRTGMISALLLGHAGVSPDDVADDYAASVRAMAGRPSHAPTADRQQTWTTAQVESWVSRTTPLVAEVAARTEEAFDAVGLATEHRRRLRALLTATTAGDDRRESPRHAGIASVG</sequence>
<dbReference type="GO" id="GO:0004721">
    <property type="term" value="F:phosphoprotein phosphatase activity"/>
    <property type="evidence" value="ECO:0007669"/>
    <property type="project" value="InterPro"/>
</dbReference>